<dbReference type="GO" id="GO:0004672">
    <property type="term" value="F:protein kinase activity"/>
    <property type="evidence" value="ECO:0007669"/>
    <property type="project" value="InterPro"/>
</dbReference>
<evidence type="ECO:0000256" key="1">
    <source>
        <dbReference type="ARBA" id="ARBA00004479"/>
    </source>
</evidence>
<keyword evidence="5" id="KW-0547">Nucleotide-binding</keyword>
<dbReference type="InterPro" id="IPR028082">
    <property type="entry name" value="Peripla_BP_I"/>
</dbReference>
<dbReference type="EC" id="4.6.1.2" evidence="2 14"/>
<dbReference type="Pfam" id="PF00211">
    <property type="entry name" value="Guanylate_cyc"/>
    <property type="match status" value="1"/>
</dbReference>
<keyword evidence="10" id="KW-0325">Glycoprotein</keyword>
<evidence type="ECO:0000256" key="2">
    <source>
        <dbReference type="ARBA" id="ARBA00012202"/>
    </source>
</evidence>
<dbReference type="SUPFAM" id="SSF53822">
    <property type="entry name" value="Periplasmic binding protein-like I"/>
    <property type="match status" value="1"/>
</dbReference>
<dbReference type="Pfam" id="PF07714">
    <property type="entry name" value="PK_Tyr_Ser-Thr"/>
    <property type="match status" value="1"/>
</dbReference>
<dbReference type="InterPro" id="IPR001245">
    <property type="entry name" value="Ser-Thr/Tyr_kinase_cat_dom"/>
</dbReference>
<dbReference type="GO" id="GO:0005886">
    <property type="term" value="C:plasma membrane"/>
    <property type="evidence" value="ECO:0007669"/>
    <property type="project" value="TreeGrafter"/>
</dbReference>
<dbReference type="GO" id="GO:0004016">
    <property type="term" value="F:adenylate cyclase activity"/>
    <property type="evidence" value="ECO:0007669"/>
    <property type="project" value="TreeGrafter"/>
</dbReference>
<evidence type="ECO:0000256" key="6">
    <source>
        <dbReference type="ARBA" id="ARBA00022989"/>
    </source>
</evidence>
<dbReference type="InterPro" id="IPR000719">
    <property type="entry name" value="Prot_kinase_dom"/>
</dbReference>
<keyword evidence="8 15" id="KW-0472">Membrane</keyword>
<dbReference type="GO" id="GO:0035556">
    <property type="term" value="P:intracellular signal transduction"/>
    <property type="evidence" value="ECO:0007669"/>
    <property type="project" value="InterPro"/>
</dbReference>
<keyword evidence="7" id="KW-0342">GTP-binding</keyword>
<organism evidence="18 19">
    <name type="scientific">Octodon degus</name>
    <name type="common">Degu</name>
    <name type="synonym">Sciurus degus</name>
    <dbReference type="NCBI Taxonomy" id="10160"/>
    <lineage>
        <taxon>Eukaryota</taxon>
        <taxon>Metazoa</taxon>
        <taxon>Chordata</taxon>
        <taxon>Craniata</taxon>
        <taxon>Vertebrata</taxon>
        <taxon>Euteleostomi</taxon>
        <taxon>Mammalia</taxon>
        <taxon>Eutheria</taxon>
        <taxon>Euarchontoglires</taxon>
        <taxon>Glires</taxon>
        <taxon>Rodentia</taxon>
        <taxon>Hystricomorpha</taxon>
        <taxon>Octodontidae</taxon>
        <taxon>Octodon</taxon>
    </lineage>
</organism>
<evidence type="ECO:0000256" key="10">
    <source>
        <dbReference type="ARBA" id="ARBA00023180"/>
    </source>
</evidence>
<dbReference type="Pfam" id="PF01094">
    <property type="entry name" value="ANF_receptor"/>
    <property type="match status" value="1"/>
</dbReference>
<feature type="domain" description="Guanylate cyclase" evidence="17">
    <location>
        <begin position="904"/>
        <end position="1034"/>
    </location>
</feature>
<keyword evidence="9" id="KW-0675">Receptor</keyword>
<feature type="transmembrane region" description="Helical" evidence="15">
    <location>
        <begin position="484"/>
        <end position="507"/>
    </location>
</feature>
<sequence>MLPMALRIGPKAPLESRLCWGTECHIDHTALVLTLFATMLVTWIEAAKLTVGFHAPWNISYPFSMQRLGAGLQIALDKVNAKPVGLGNLSWEFISTNSACSTKESLAAFINQVQKEQIAALFGPACPEAAEVIGLLASEWNIPVFDFVGQMAILENHFLYDTCVTLVPPKQEIGDVLQKSLWYLGWEHIGMFGSYSSASSWDELDKLWTIVENELQAHFTIAASMRCTSREPALLQEALRNMSSLARVIVLICSSEDAKTILLAAENLGLSTGEFVFIILQQLEDRFWKELLTNQKGTHFPIVYESVLLITLGSYREGPEEDNFLKEVYQRLRGPPFHSTITSEDQVSPYAAYLHDALLLYAWAVEETIKAGRDFRDGRELLSTLRANQTLLQGVTGPVFVDSRGERLMDYSVYALRRSGNGSVFLPFLHYDSYEKVIRPLRNVSNITWPHGFLPVNQLRPGCGFYNTFCKVEPPFPGKHSLTVVALTLMLLVIILGAAIVGLALRIQRGKLQSQKKEPWWQINYENITILPQSKPSWRATVMSRSELSNVSSGMSSVDLCYFVESQQEEELLSAAIGLYQGNRVAIHHVGEQAGAWVRKPTVLQEAQLVCGLKHENLVSFFGICTEPPNICVVTQYCKRGSLKDVLRNSDHEMDWIFKISFAYDIVNGMLFLHRSPLGSHGNLKPSNCLVDGFMRVKLSGFGLWEFKYGRTHRTHDERIVAHTELYWTAPELLRLPEAPWRGTPTADVFSFGVLMRDLIHHQHRGPFEDLDKAPDEIIKQIREPTAAGPLRPSLSEERGDARITGLVRACWAESPDRRPTFLSIKKVLREASPKGQVNILDSLMSKLEAYASHLEEVVEERTGQLMAEKRKVEKLLSTMLPSFIGEQLVAGKSVEPEHFESVTVFFSDIVGFTKLCSLSSPLQVVKLLNDLYSLFDRIIQTYDVYKVETIGDAYMVASGLPIRNGTQHVDQIATMSLHFLSATVHFQIGHMPEEKLRLRIGLHTGPVVAGVVGITMPRYCLFGDTVNVASRMESSSLPLRIHVSQSTAGALLATGRYHLQKRGTIPLKGKGEQTTFWLKGKEGLTIPLPEFTEEEAEVPRACEGQLHHQDAACLVSQQPLPFVTGLRRQWRERRLERFETTATKTKTNWAE</sequence>
<comment type="subcellular location">
    <subcellularLocation>
        <location evidence="1">Membrane</location>
        <topology evidence="1">Single-pass type I membrane protein</topology>
    </subcellularLocation>
</comment>
<protein>
    <recommendedName>
        <fullName evidence="2 14">Guanylate cyclase</fullName>
        <ecNumber evidence="2 14">4.6.1.2</ecNumber>
    </recommendedName>
</protein>
<keyword evidence="11 13" id="KW-0456">Lyase</keyword>
<comment type="catalytic activity">
    <reaction evidence="14">
        <text>GTP = 3',5'-cyclic GMP + diphosphate</text>
        <dbReference type="Rhea" id="RHEA:13665"/>
        <dbReference type="ChEBI" id="CHEBI:33019"/>
        <dbReference type="ChEBI" id="CHEBI:37565"/>
        <dbReference type="ChEBI" id="CHEBI:57746"/>
        <dbReference type="EC" id="4.6.1.2"/>
    </reaction>
</comment>
<dbReference type="PANTHER" id="PTHR11920">
    <property type="entry name" value="GUANYLYL CYCLASE"/>
    <property type="match status" value="1"/>
</dbReference>
<dbReference type="InterPro" id="IPR001054">
    <property type="entry name" value="A/G_cyclase"/>
</dbReference>
<dbReference type="InterPro" id="IPR029787">
    <property type="entry name" value="Nucleotide_cyclase"/>
</dbReference>
<dbReference type="GO" id="GO:0005525">
    <property type="term" value="F:GTP binding"/>
    <property type="evidence" value="ECO:0007669"/>
    <property type="project" value="UniProtKB-KW"/>
</dbReference>
<dbReference type="Gene3D" id="6.10.250.780">
    <property type="match status" value="1"/>
</dbReference>
<dbReference type="InterPro" id="IPR001170">
    <property type="entry name" value="ANPR/GUC"/>
</dbReference>
<evidence type="ECO:0000256" key="9">
    <source>
        <dbReference type="ARBA" id="ARBA00023170"/>
    </source>
</evidence>
<dbReference type="GO" id="GO:0005524">
    <property type="term" value="F:ATP binding"/>
    <property type="evidence" value="ECO:0007669"/>
    <property type="project" value="InterPro"/>
</dbReference>
<dbReference type="PANTHER" id="PTHR11920:SF500">
    <property type="entry name" value="GUANYLATE CYCLASE 2G"/>
    <property type="match status" value="1"/>
</dbReference>
<keyword evidence="12 14" id="KW-0141">cGMP biosynthesis</keyword>
<dbReference type="RefSeq" id="XP_023571362.1">
    <property type="nucleotide sequence ID" value="XM_023715594.1"/>
</dbReference>
<evidence type="ECO:0000256" key="3">
    <source>
        <dbReference type="ARBA" id="ARBA00022692"/>
    </source>
</evidence>
<evidence type="ECO:0000256" key="4">
    <source>
        <dbReference type="ARBA" id="ARBA00022729"/>
    </source>
</evidence>
<evidence type="ECO:0000256" key="13">
    <source>
        <dbReference type="RuleBase" id="RU000405"/>
    </source>
</evidence>
<evidence type="ECO:0000313" key="19">
    <source>
        <dbReference type="RefSeq" id="XP_023571362.1"/>
    </source>
</evidence>
<evidence type="ECO:0000259" key="16">
    <source>
        <dbReference type="PROSITE" id="PS50011"/>
    </source>
</evidence>
<accession>A0A6P6EH46</accession>
<dbReference type="Gene3D" id="3.40.50.2300">
    <property type="match status" value="2"/>
</dbReference>
<evidence type="ECO:0000256" key="8">
    <source>
        <dbReference type="ARBA" id="ARBA00023136"/>
    </source>
</evidence>
<dbReference type="Gene3D" id="1.10.510.10">
    <property type="entry name" value="Transferase(Phosphotransferase) domain 1"/>
    <property type="match status" value="1"/>
</dbReference>
<gene>
    <name evidence="19" type="primary">LOC101589784</name>
</gene>
<keyword evidence="4" id="KW-0732">Signal</keyword>
<reference evidence="19" key="1">
    <citation type="submission" date="2025-08" db="UniProtKB">
        <authorList>
            <consortium name="RefSeq"/>
        </authorList>
    </citation>
    <scope>IDENTIFICATION</scope>
</reference>
<dbReference type="InterPro" id="IPR001828">
    <property type="entry name" value="ANF_lig-bd_rcpt"/>
</dbReference>
<dbReference type="GO" id="GO:0007168">
    <property type="term" value="P:receptor guanylyl cyclase signaling pathway"/>
    <property type="evidence" value="ECO:0007669"/>
    <property type="project" value="TreeGrafter"/>
</dbReference>
<dbReference type="OrthoDB" id="1890790at2759"/>
<keyword evidence="6 15" id="KW-1133">Transmembrane helix</keyword>
<dbReference type="SUPFAM" id="SSF55073">
    <property type="entry name" value="Nucleotide cyclase"/>
    <property type="match status" value="1"/>
</dbReference>
<dbReference type="PROSITE" id="PS50125">
    <property type="entry name" value="GUANYLATE_CYCLASE_2"/>
    <property type="match status" value="1"/>
</dbReference>
<dbReference type="PROSITE" id="PS50011">
    <property type="entry name" value="PROTEIN_KINASE_DOM"/>
    <property type="match status" value="1"/>
</dbReference>
<dbReference type="SMART" id="SM00044">
    <property type="entry name" value="CYCc"/>
    <property type="match status" value="1"/>
</dbReference>
<dbReference type="PROSITE" id="PS00452">
    <property type="entry name" value="GUANYLATE_CYCLASE_1"/>
    <property type="match status" value="1"/>
</dbReference>
<evidence type="ECO:0000256" key="12">
    <source>
        <dbReference type="ARBA" id="ARBA00023293"/>
    </source>
</evidence>
<dbReference type="SUPFAM" id="SSF56112">
    <property type="entry name" value="Protein kinase-like (PK-like)"/>
    <property type="match status" value="1"/>
</dbReference>
<dbReference type="InterPro" id="IPR011009">
    <property type="entry name" value="Kinase-like_dom_sf"/>
</dbReference>
<evidence type="ECO:0000313" key="18">
    <source>
        <dbReference type="Proteomes" id="UP000515203"/>
    </source>
</evidence>
<comment type="similarity">
    <text evidence="13">Belongs to the adenylyl cyclase class-4/guanylyl cyclase family.</text>
</comment>
<evidence type="ECO:0000259" key="17">
    <source>
        <dbReference type="PROSITE" id="PS50125"/>
    </source>
</evidence>
<feature type="domain" description="Protein kinase" evidence="16">
    <location>
        <begin position="490"/>
        <end position="829"/>
    </location>
</feature>
<dbReference type="CDD" id="cd07302">
    <property type="entry name" value="CHD"/>
    <property type="match status" value="1"/>
</dbReference>
<dbReference type="FunCoup" id="A0A6P6EH46">
    <property type="interactions" value="464"/>
</dbReference>
<dbReference type="AlphaFoldDB" id="A0A6P6EH46"/>
<name>A0A6P6EH46_OCTDE</name>
<dbReference type="GO" id="GO:0001653">
    <property type="term" value="F:peptide receptor activity"/>
    <property type="evidence" value="ECO:0007669"/>
    <property type="project" value="TreeGrafter"/>
</dbReference>
<evidence type="ECO:0000256" key="5">
    <source>
        <dbReference type="ARBA" id="ARBA00022741"/>
    </source>
</evidence>
<dbReference type="InParanoid" id="A0A6P6EH46"/>
<evidence type="ECO:0000256" key="15">
    <source>
        <dbReference type="SAM" id="Phobius"/>
    </source>
</evidence>
<dbReference type="GeneID" id="101589784"/>
<dbReference type="PRINTS" id="PR00255">
    <property type="entry name" value="NATPEPTIDER"/>
</dbReference>
<dbReference type="GO" id="GO:0004383">
    <property type="term" value="F:guanylate cyclase activity"/>
    <property type="evidence" value="ECO:0007669"/>
    <property type="project" value="UniProtKB-EC"/>
</dbReference>
<dbReference type="FunFam" id="3.30.70.1230:FF:000004">
    <property type="entry name" value="Guanylate cyclase"/>
    <property type="match status" value="1"/>
</dbReference>
<keyword evidence="18" id="KW-1185">Reference proteome</keyword>
<dbReference type="InterPro" id="IPR018297">
    <property type="entry name" value="A/G_cyclase_CS"/>
</dbReference>
<evidence type="ECO:0000256" key="11">
    <source>
        <dbReference type="ARBA" id="ARBA00023239"/>
    </source>
</evidence>
<evidence type="ECO:0000256" key="7">
    <source>
        <dbReference type="ARBA" id="ARBA00023134"/>
    </source>
</evidence>
<keyword evidence="3 15" id="KW-0812">Transmembrane</keyword>
<dbReference type="Proteomes" id="UP000515203">
    <property type="component" value="Unplaced"/>
</dbReference>
<proteinExistence type="inferred from homology"/>
<dbReference type="InterPro" id="IPR050401">
    <property type="entry name" value="Cyclic_nucleotide_synthase"/>
</dbReference>
<evidence type="ECO:0000256" key="14">
    <source>
        <dbReference type="RuleBase" id="RU003431"/>
    </source>
</evidence>
<dbReference type="Gene3D" id="3.30.70.1230">
    <property type="entry name" value="Nucleotide cyclase"/>
    <property type="match status" value="1"/>
</dbReference>